<reference evidence="3" key="2">
    <citation type="submission" date="2020-12" db="EMBL/GenBank/DDBJ databases">
        <authorList>
            <person name="Kanost M."/>
        </authorList>
    </citation>
    <scope>NUCLEOTIDE SEQUENCE</scope>
</reference>
<dbReference type="GO" id="GO:0051015">
    <property type="term" value="F:actin filament binding"/>
    <property type="evidence" value="ECO:0007669"/>
    <property type="project" value="TreeGrafter"/>
</dbReference>
<name>A0A922CVD4_MANSE</name>
<evidence type="ECO:0000313" key="4">
    <source>
        <dbReference type="Proteomes" id="UP000791440"/>
    </source>
</evidence>
<dbReference type="EMBL" id="JH668638">
    <property type="protein sequence ID" value="KAG6459787.1"/>
    <property type="molecule type" value="Genomic_DNA"/>
</dbReference>
<gene>
    <name evidence="3" type="ORF">O3G_MSEX011604</name>
</gene>
<dbReference type="Pfam" id="PF01115">
    <property type="entry name" value="F_actin_cap_B"/>
    <property type="match status" value="1"/>
</dbReference>
<dbReference type="InterPro" id="IPR001698">
    <property type="entry name" value="CAPZB"/>
</dbReference>
<comment type="subcellular location">
    <subcellularLocation>
        <location evidence="2">Cytoplasm</location>
        <location evidence="2">Cytoskeleton</location>
    </subcellularLocation>
</comment>
<evidence type="ECO:0000256" key="2">
    <source>
        <dbReference type="RuleBase" id="RU365078"/>
    </source>
</evidence>
<keyword evidence="4" id="KW-1185">Reference proteome</keyword>
<protein>
    <recommendedName>
        <fullName evidence="2">F-actin-capping protein subunit beta</fullName>
    </recommendedName>
</protein>
<comment type="caution">
    <text evidence="3">The sequence shown here is derived from an EMBL/GenBank/DDBJ whole genome shotgun (WGS) entry which is preliminary data.</text>
</comment>
<comment type="similarity">
    <text evidence="2">Belongs to the F-actin-capping protein beta subunit family.</text>
</comment>
<dbReference type="PANTHER" id="PTHR10619">
    <property type="entry name" value="F-ACTIN-CAPPING PROTEIN SUBUNIT BETA"/>
    <property type="match status" value="1"/>
</dbReference>
<proteinExistence type="inferred from homology"/>
<dbReference type="GO" id="GO:0000902">
    <property type="term" value="P:cell morphogenesis"/>
    <property type="evidence" value="ECO:0007669"/>
    <property type="project" value="TreeGrafter"/>
</dbReference>
<dbReference type="GO" id="GO:0051016">
    <property type="term" value="P:barbed-end actin filament capping"/>
    <property type="evidence" value="ECO:0007669"/>
    <property type="project" value="UniProtKB-UniRule"/>
</dbReference>
<dbReference type="EMBL" id="JH668638">
    <property type="protein sequence ID" value="KAG6459786.1"/>
    <property type="molecule type" value="Genomic_DNA"/>
</dbReference>
<sequence>MVEDMENKIRNTLNDIYFGKTKDIVNGLRSVVPAEVALRTAALQHDLALALQRRHVQRDD</sequence>
<organism evidence="3 4">
    <name type="scientific">Manduca sexta</name>
    <name type="common">Tobacco hawkmoth</name>
    <name type="synonym">Tobacco hornworm</name>
    <dbReference type="NCBI Taxonomy" id="7130"/>
    <lineage>
        <taxon>Eukaryota</taxon>
        <taxon>Metazoa</taxon>
        <taxon>Ecdysozoa</taxon>
        <taxon>Arthropoda</taxon>
        <taxon>Hexapoda</taxon>
        <taxon>Insecta</taxon>
        <taxon>Pterygota</taxon>
        <taxon>Neoptera</taxon>
        <taxon>Endopterygota</taxon>
        <taxon>Lepidoptera</taxon>
        <taxon>Glossata</taxon>
        <taxon>Ditrysia</taxon>
        <taxon>Bombycoidea</taxon>
        <taxon>Sphingidae</taxon>
        <taxon>Sphinginae</taxon>
        <taxon>Sphingini</taxon>
        <taxon>Manduca</taxon>
    </lineage>
</organism>
<keyword evidence="2" id="KW-0009">Actin-binding</keyword>
<dbReference type="GO" id="GO:0008290">
    <property type="term" value="C:F-actin capping protein complex"/>
    <property type="evidence" value="ECO:0007669"/>
    <property type="project" value="UniProtKB-UniRule"/>
</dbReference>
<evidence type="ECO:0000313" key="3">
    <source>
        <dbReference type="EMBL" id="KAG6459787.1"/>
    </source>
</evidence>
<comment type="function">
    <text evidence="2">F-actin-capping proteins bind in a Ca(2+)-independent manner to the fast growing ends of actin filaments (barbed end) thereby blocking the exchange of subunits at these ends. Unlike other capping proteins (such as gelsolin and severin), these proteins do not sever actin filaments.</text>
</comment>
<reference evidence="3" key="1">
    <citation type="journal article" date="2016" name="Insect Biochem. Mol. Biol.">
        <title>Multifaceted biological insights from a draft genome sequence of the tobacco hornworm moth, Manduca sexta.</title>
        <authorList>
            <person name="Kanost M.R."/>
            <person name="Arrese E.L."/>
            <person name="Cao X."/>
            <person name="Chen Y.R."/>
            <person name="Chellapilla S."/>
            <person name="Goldsmith M.R."/>
            <person name="Grosse-Wilde E."/>
            <person name="Heckel D.G."/>
            <person name="Herndon N."/>
            <person name="Jiang H."/>
            <person name="Papanicolaou A."/>
            <person name="Qu J."/>
            <person name="Soulages J.L."/>
            <person name="Vogel H."/>
            <person name="Walters J."/>
            <person name="Waterhouse R.M."/>
            <person name="Ahn S.J."/>
            <person name="Almeida F.C."/>
            <person name="An C."/>
            <person name="Aqrawi P."/>
            <person name="Bretschneider A."/>
            <person name="Bryant W.B."/>
            <person name="Bucks S."/>
            <person name="Chao H."/>
            <person name="Chevignon G."/>
            <person name="Christen J.M."/>
            <person name="Clarke D.F."/>
            <person name="Dittmer N.T."/>
            <person name="Ferguson L.C.F."/>
            <person name="Garavelou S."/>
            <person name="Gordon K.H.J."/>
            <person name="Gunaratna R.T."/>
            <person name="Han Y."/>
            <person name="Hauser F."/>
            <person name="He Y."/>
            <person name="Heidel-Fischer H."/>
            <person name="Hirsh A."/>
            <person name="Hu Y."/>
            <person name="Jiang H."/>
            <person name="Kalra D."/>
            <person name="Klinner C."/>
            <person name="Konig C."/>
            <person name="Kovar C."/>
            <person name="Kroll A.R."/>
            <person name="Kuwar S.S."/>
            <person name="Lee S.L."/>
            <person name="Lehman R."/>
            <person name="Li K."/>
            <person name="Li Z."/>
            <person name="Liang H."/>
            <person name="Lovelace S."/>
            <person name="Lu Z."/>
            <person name="Mansfield J.H."/>
            <person name="McCulloch K.J."/>
            <person name="Mathew T."/>
            <person name="Morton B."/>
            <person name="Muzny D.M."/>
            <person name="Neunemann D."/>
            <person name="Ongeri F."/>
            <person name="Pauchet Y."/>
            <person name="Pu L.L."/>
            <person name="Pyrousis I."/>
            <person name="Rao X.J."/>
            <person name="Redding A."/>
            <person name="Roesel C."/>
            <person name="Sanchez-Gracia A."/>
            <person name="Schaack S."/>
            <person name="Shukla A."/>
            <person name="Tetreau G."/>
            <person name="Wang Y."/>
            <person name="Xiong G.H."/>
            <person name="Traut W."/>
            <person name="Walsh T.K."/>
            <person name="Worley K.C."/>
            <person name="Wu D."/>
            <person name="Wu W."/>
            <person name="Wu Y.Q."/>
            <person name="Zhang X."/>
            <person name="Zou Z."/>
            <person name="Zucker H."/>
            <person name="Briscoe A.D."/>
            <person name="Burmester T."/>
            <person name="Clem R.J."/>
            <person name="Feyereisen R."/>
            <person name="Grimmelikhuijzen C.J.P."/>
            <person name="Hamodrakas S.J."/>
            <person name="Hansson B.S."/>
            <person name="Huguet E."/>
            <person name="Jermiin L.S."/>
            <person name="Lan Q."/>
            <person name="Lehman H.K."/>
            <person name="Lorenzen M."/>
            <person name="Merzendorfer H."/>
            <person name="Michalopoulos I."/>
            <person name="Morton D.B."/>
            <person name="Muthukrishnan S."/>
            <person name="Oakeshott J.G."/>
            <person name="Palmer W."/>
            <person name="Park Y."/>
            <person name="Passarelli A.L."/>
            <person name="Rozas J."/>
            <person name="Schwartz L.M."/>
            <person name="Smith W."/>
            <person name="Southgate A."/>
            <person name="Vilcinskas A."/>
            <person name="Vogt R."/>
            <person name="Wang P."/>
            <person name="Werren J."/>
            <person name="Yu X.Q."/>
            <person name="Zhou J.J."/>
            <person name="Brown S.J."/>
            <person name="Scherer S.E."/>
            <person name="Richards S."/>
            <person name="Blissard G.W."/>
        </authorList>
    </citation>
    <scope>NUCLEOTIDE SEQUENCE</scope>
</reference>
<dbReference type="AlphaFoldDB" id="A0A922CVD4"/>
<keyword evidence="2" id="KW-0963">Cytoplasm</keyword>
<comment type="subunit">
    <text evidence="2">Heterodimer of an alpha and a beta subunit.</text>
</comment>
<dbReference type="GO" id="GO:0010591">
    <property type="term" value="P:regulation of lamellipodium assembly"/>
    <property type="evidence" value="ECO:0007669"/>
    <property type="project" value="TreeGrafter"/>
</dbReference>
<evidence type="ECO:0000256" key="1">
    <source>
        <dbReference type="ARBA" id="ARBA00022467"/>
    </source>
</evidence>
<keyword evidence="2" id="KW-0206">Cytoskeleton</keyword>
<dbReference type="Proteomes" id="UP000791440">
    <property type="component" value="Unassembled WGS sequence"/>
</dbReference>
<dbReference type="PANTHER" id="PTHR10619:SF0">
    <property type="entry name" value="F-ACTIN-CAPPING PROTEIN SUBUNIT BETA ISOFORMS 1 AND 2"/>
    <property type="match status" value="1"/>
</dbReference>
<keyword evidence="1 2" id="KW-0117">Actin capping</keyword>
<dbReference type="GO" id="GO:0051490">
    <property type="term" value="P:negative regulation of filopodium assembly"/>
    <property type="evidence" value="ECO:0007669"/>
    <property type="project" value="TreeGrafter"/>
</dbReference>
<accession>A0A922CVD4</accession>